<name>A0ABU7MN03_9BACT</name>
<dbReference type="InterPro" id="IPR024072">
    <property type="entry name" value="DHFR-like_dom_sf"/>
</dbReference>
<organism evidence="1 2">
    <name type="scientific">Mycoplasmopsis ciconiae</name>
    <dbReference type="NCBI Taxonomy" id="561067"/>
    <lineage>
        <taxon>Bacteria</taxon>
        <taxon>Bacillati</taxon>
        <taxon>Mycoplasmatota</taxon>
        <taxon>Mycoplasmoidales</taxon>
        <taxon>Metamycoplasmataceae</taxon>
        <taxon>Mycoplasmopsis</taxon>
    </lineage>
</organism>
<sequence>MIKAVWIMDQKNNIDFSNTPKFDSVSYYNFLNEKLKNKIILVSQKTYEDNKLDFDNFSVFVHINNFQNLSRNSKQNVKYISNVYNVISHYRNKSDKDLYIVDNDFILLKYIPYVDRALICMSNVNFIKSKKFDDDYLNWFKIQDIKNLKTFNLLLCQRR</sequence>
<comment type="caution">
    <text evidence="1">The sequence shown here is derived from an EMBL/GenBank/DDBJ whole genome shotgun (WGS) entry which is preliminary data.</text>
</comment>
<protein>
    <submittedName>
        <fullName evidence="1">Uncharacterized protein</fullName>
    </submittedName>
</protein>
<dbReference type="SUPFAM" id="SSF53597">
    <property type="entry name" value="Dihydrofolate reductase-like"/>
    <property type="match status" value="1"/>
</dbReference>
<keyword evidence="2" id="KW-1185">Reference proteome</keyword>
<gene>
    <name evidence="1" type="ORF">V2E24_03065</name>
</gene>
<dbReference type="EMBL" id="JAZDWZ010000010">
    <property type="protein sequence ID" value="MEE3928543.1"/>
    <property type="molecule type" value="Genomic_DNA"/>
</dbReference>
<accession>A0ABU7MN03</accession>
<evidence type="ECO:0000313" key="2">
    <source>
        <dbReference type="Proteomes" id="UP001344817"/>
    </source>
</evidence>
<proteinExistence type="predicted"/>
<reference evidence="1" key="1">
    <citation type="submission" date="2024-01" db="EMBL/GenBank/DDBJ databases">
        <title>Genome sequence of Mycoplasma ciconiae type strain DSM 25251.</title>
        <authorList>
            <person name="Spergser J."/>
        </authorList>
    </citation>
    <scope>NUCLEOTIDE SEQUENCE [LARGE SCALE GENOMIC DNA]</scope>
    <source>
        <strain evidence="1">DSM 25251</strain>
    </source>
</reference>
<evidence type="ECO:0000313" key="1">
    <source>
        <dbReference type="EMBL" id="MEE3928543.1"/>
    </source>
</evidence>
<dbReference type="RefSeq" id="WP_330500956.1">
    <property type="nucleotide sequence ID" value="NZ_JAZDWZ010000010.1"/>
</dbReference>
<dbReference type="Proteomes" id="UP001344817">
    <property type="component" value="Unassembled WGS sequence"/>
</dbReference>